<evidence type="ECO:0000313" key="5">
    <source>
        <dbReference type="EMBL" id="OLP59754.1"/>
    </source>
</evidence>
<evidence type="ECO:0000256" key="1">
    <source>
        <dbReference type="ARBA" id="ARBA00008861"/>
    </source>
</evidence>
<comment type="caution">
    <text evidence="5">The sequence shown here is derived from an EMBL/GenBank/DDBJ whole genome shotgun (WGS) entry which is preliminary data.</text>
</comment>
<dbReference type="GO" id="GO:0005829">
    <property type="term" value="C:cytosol"/>
    <property type="evidence" value="ECO:0007669"/>
    <property type="project" value="TreeGrafter"/>
</dbReference>
<sequence>MPLVFIYGTLKKGFPLHEKGLTGARFLGLYRTVEPYPMVIAQDFFGPMMQDRPGEGRQVEGELYEVQEERLGILDELEDVGDPGSFRSTLLIEPKDGGVRETAIGFMKAENWLQPTHTGFLSDYQDRRFIPPWQRSGERSE</sequence>
<reference evidence="5 6" key="1">
    <citation type="submission" date="2016-09" db="EMBL/GenBank/DDBJ databases">
        <title>Rhizobium sp. nov., a novel species isolated from the rice rhizosphere.</title>
        <authorList>
            <person name="Zhao J."/>
            <person name="Zhang X."/>
        </authorList>
    </citation>
    <scope>NUCLEOTIDE SEQUENCE [LARGE SCALE GENOMIC DNA]</scope>
    <source>
        <strain evidence="5 6">1.7048</strain>
    </source>
</reference>
<accession>A0A1Q9AWG0</accession>
<comment type="similarity">
    <text evidence="1 3">Belongs to the gamma-glutamylcyclotransferase family.</text>
</comment>
<evidence type="ECO:0000256" key="2">
    <source>
        <dbReference type="PIRSR" id="PIRSR639126-1"/>
    </source>
</evidence>
<dbReference type="OrthoDB" id="482277at2"/>
<feature type="domain" description="Gamma-glutamylcyclotransferase AIG2-like" evidence="4">
    <location>
        <begin position="4"/>
        <end position="90"/>
    </location>
</feature>
<dbReference type="SUPFAM" id="SSF110857">
    <property type="entry name" value="Gamma-glutamyl cyclotransferase-like"/>
    <property type="match status" value="1"/>
</dbReference>
<dbReference type="GO" id="GO:0061929">
    <property type="term" value="F:gamma-glutamylaminecyclotransferase activity"/>
    <property type="evidence" value="ECO:0007669"/>
    <property type="project" value="InterPro"/>
</dbReference>
<dbReference type="EMBL" id="MKIP01000044">
    <property type="protein sequence ID" value="OLP59754.1"/>
    <property type="molecule type" value="Genomic_DNA"/>
</dbReference>
<dbReference type="CDD" id="cd06661">
    <property type="entry name" value="GGCT_like"/>
    <property type="match status" value="1"/>
</dbReference>
<proteinExistence type="inferred from homology"/>
<keyword evidence="6" id="KW-1185">Reference proteome</keyword>
<evidence type="ECO:0000259" key="4">
    <source>
        <dbReference type="Pfam" id="PF06094"/>
    </source>
</evidence>
<dbReference type="Proteomes" id="UP000186364">
    <property type="component" value="Unassembled WGS sequence"/>
</dbReference>
<dbReference type="InterPro" id="IPR013024">
    <property type="entry name" value="GGCT-like"/>
</dbReference>
<name>A0A1Q9AWG0_9HYPH</name>
<protein>
    <recommendedName>
        <fullName evidence="3">Gamma-glutamylcyclotransferase family protein</fullName>
    </recommendedName>
</protein>
<gene>
    <name evidence="5" type="ORF">BJF93_21800</name>
</gene>
<dbReference type="PANTHER" id="PTHR12510">
    <property type="entry name" value="TROPONIN C-AKIN-1 PROTEIN"/>
    <property type="match status" value="1"/>
</dbReference>
<dbReference type="Gene3D" id="3.10.490.10">
    <property type="entry name" value="Gamma-glutamyl cyclotransferase-like"/>
    <property type="match status" value="1"/>
</dbReference>
<dbReference type="Pfam" id="PF06094">
    <property type="entry name" value="GGACT"/>
    <property type="match status" value="1"/>
</dbReference>
<dbReference type="RefSeq" id="WP_075627949.1">
    <property type="nucleotide sequence ID" value="NZ_FOAM01000019.1"/>
</dbReference>
<evidence type="ECO:0000313" key="6">
    <source>
        <dbReference type="Proteomes" id="UP000186364"/>
    </source>
</evidence>
<dbReference type="AlphaFoldDB" id="A0A1Q9AWG0"/>
<evidence type="ECO:0000256" key="3">
    <source>
        <dbReference type="RuleBase" id="RU367036"/>
    </source>
</evidence>
<dbReference type="InterPro" id="IPR036568">
    <property type="entry name" value="GGCT-like_sf"/>
</dbReference>
<organism evidence="5 6">
    <name type="scientific">Xaviernesmea oryzae</name>
    <dbReference type="NCBI Taxonomy" id="464029"/>
    <lineage>
        <taxon>Bacteria</taxon>
        <taxon>Pseudomonadati</taxon>
        <taxon>Pseudomonadota</taxon>
        <taxon>Alphaproteobacteria</taxon>
        <taxon>Hyphomicrobiales</taxon>
        <taxon>Rhizobiaceae</taxon>
        <taxon>Rhizobium/Agrobacterium group</taxon>
        <taxon>Xaviernesmea</taxon>
    </lineage>
</organism>
<dbReference type="InterPro" id="IPR039126">
    <property type="entry name" value="GGACT"/>
</dbReference>
<dbReference type="PANTHER" id="PTHR12510:SF4">
    <property type="entry name" value="GAMMA-GLUTAMYLAMINECYCLOTRANSFERASE"/>
    <property type="match status" value="1"/>
</dbReference>
<dbReference type="InterPro" id="IPR009288">
    <property type="entry name" value="AIG2-like_dom"/>
</dbReference>
<feature type="active site" description="Proton acceptor" evidence="2">
    <location>
        <position position="78"/>
    </location>
</feature>